<accession>A0A1F7F161</accession>
<name>A0A1F7F161_UNCRA</name>
<dbReference type="EMBL" id="MFYX01000149">
    <property type="protein sequence ID" value="OGK00303.1"/>
    <property type="molecule type" value="Genomic_DNA"/>
</dbReference>
<sequence>MDGYFDNADGASEFGSGCAAAHLLCQTLRSNVMFNGSSIYEEDRILTAKYCDRRSTDYLHYNAKTTIKATGKKRIEMSLVFSGTPPFAAPMPPCEHTINAECILDLYSKLMKWFRKWGYEIQ</sequence>
<dbReference type="Proteomes" id="UP000179243">
    <property type="component" value="Unassembled WGS sequence"/>
</dbReference>
<protein>
    <submittedName>
        <fullName evidence="1">Uncharacterized protein</fullName>
    </submittedName>
</protein>
<gene>
    <name evidence="1" type="ORF">A2519_10930</name>
</gene>
<evidence type="ECO:0000313" key="2">
    <source>
        <dbReference type="Proteomes" id="UP000179243"/>
    </source>
</evidence>
<comment type="caution">
    <text evidence="1">The sequence shown here is derived from an EMBL/GenBank/DDBJ whole genome shotgun (WGS) entry which is preliminary data.</text>
</comment>
<evidence type="ECO:0000313" key="1">
    <source>
        <dbReference type="EMBL" id="OGK00303.1"/>
    </source>
</evidence>
<dbReference type="AlphaFoldDB" id="A0A1F7F161"/>
<proteinExistence type="predicted"/>
<organism evidence="1 2">
    <name type="scientific">Candidatus Raymondbacteria bacterium RIFOXYD12_FULL_49_13</name>
    <dbReference type="NCBI Taxonomy" id="1817890"/>
    <lineage>
        <taxon>Bacteria</taxon>
        <taxon>Raymondiibacteriota</taxon>
    </lineage>
</organism>
<reference evidence="1 2" key="1">
    <citation type="journal article" date="2016" name="Nat. Commun.">
        <title>Thousands of microbial genomes shed light on interconnected biogeochemical processes in an aquifer system.</title>
        <authorList>
            <person name="Anantharaman K."/>
            <person name="Brown C.T."/>
            <person name="Hug L.A."/>
            <person name="Sharon I."/>
            <person name="Castelle C.J."/>
            <person name="Probst A.J."/>
            <person name="Thomas B.C."/>
            <person name="Singh A."/>
            <person name="Wilkins M.J."/>
            <person name="Karaoz U."/>
            <person name="Brodie E.L."/>
            <person name="Williams K.H."/>
            <person name="Hubbard S.S."/>
            <person name="Banfield J.F."/>
        </authorList>
    </citation>
    <scope>NUCLEOTIDE SEQUENCE [LARGE SCALE GENOMIC DNA]</scope>
</reference>